<gene>
    <name evidence="2" type="ORF">ElyMa_003658600</name>
</gene>
<protein>
    <submittedName>
        <fullName evidence="2">Uncharacterized protein</fullName>
    </submittedName>
</protein>
<dbReference type="Proteomes" id="UP000762676">
    <property type="component" value="Unassembled WGS sequence"/>
</dbReference>
<dbReference type="AlphaFoldDB" id="A0AAV4EWM6"/>
<accession>A0AAV4EWM6</accession>
<evidence type="ECO:0000313" key="3">
    <source>
        <dbReference type="Proteomes" id="UP000762676"/>
    </source>
</evidence>
<comment type="caution">
    <text evidence="2">The sequence shown here is derived from an EMBL/GenBank/DDBJ whole genome shotgun (WGS) entry which is preliminary data.</text>
</comment>
<reference evidence="2 3" key="1">
    <citation type="journal article" date="2021" name="Elife">
        <title>Chloroplast acquisition without the gene transfer in kleptoplastic sea slugs, Plakobranchus ocellatus.</title>
        <authorList>
            <person name="Maeda T."/>
            <person name="Takahashi S."/>
            <person name="Yoshida T."/>
            <person name="Shimamura S."/>
            <person name="Takaki Y."/>
            <person name="Nagai Y."/>
            <person name="Toyoda A."/>
            <person name="Suzuki Y."/>
            <person name="Arimoto A."/>
            <person name="Ishii H."/>
            <person name="Satoh N."/>
            <person name="Nishiyama T."/>
            <person name="Hasebe M."/>
            <person name="Maruyama T."/>
            <person name="Minagawa J."/>
            <person name="Obokata J."/>
            <person name="Shigenobu S."/>
        </authorList>
    </citation>
    <scope>NUCLEOTIDE SEQUENCE [LARGE SCALE GENOMIC DNA]</scope>
</reference>
<evidence type="ECO:0000313" key="2">
    <source>
        <dbReference type="EMBL" id="GFR65457.1"/>
    </source>
</evidence>
<evidence type="ECO:0000256" key="1">
    <source>
        <dbReference type="SAM" id="MobiDB-lite"/>
    </source>
</evidence>
<name>A0AAV4EWM6_9GAST</name>
<sequence length="138" mass="16009">MRRRKNESKSRKRRHFLQRKKINRSRHVARQGILEGEGETWTCRVDRLRHRQGCPRKDYHSLASLGTNHTIWTKADDKRQMTLIASNFMPYLQTNTHTHSAQYDSPLVVTWSSAGIDRHHTGIDPEGSTDAASLCETE</sequence>
<organism evidence="2 3">
    <name type="scientific">Elysia marginata</name>
    <dbReference type="NCBI Taxonomy" id="1093978"/>
    <lineage>
        <taxon>Eukaryota</taxon>
        <taxon>Metazoa</taxon>
        <taxon>Spiralia</taxon>
        <taxon>Lophotrochozoa</taxon>
        <taxon>Mollusca</taxon>
        <taxon>Gastropoda</taxon>
        <taxon>Heterobranchia</taxon>
        <taxon>Euthyneura</taxon>
        <taxon>Panpulmonata</taxon>
        <taxon>Sacoglossa</taxon>
        <taxon>Placobranchoidea</taxon>
        <taxon>Plakobranchidae</taxon>
        <taxon>Elysia</taxon>
    </lineage>
</organism>
<dbReference type="EMBL" id="BMAT01007491">
    <property type="protein sequence ID" value="GFR65457.1"/>
    <property type="molecule type" value="Genomic_DNA"/>
</dbReference>
<proteinExistence type="predicted"/>
<keyword evidence="3" id="KW-1185">Reference proteome</keyword>
<feature type="region of interest" description="Disordered" evidence="1">
    <location>
        <begin position="118"/>
        <end position="138"/>
    </location>
</feature>